<comment type="caution">
    <text evidence="3">The sequence shown here is derived from an EMBL/GenBank/DDBJ whole genome shotgun (WGS) entry which is preliminary data.</text>
</comment>
<dbReference type="InterPro" id="IPR050796">
    <property type="entry name" value="SCF_F-box_component"/>
</dbReference>
<evidence type="ECO:0000259" key="2">
    <source>
        <dbReference type="PROSITE" id="PS50181"/>
    </source>
</evidence>
<dbReference type="InterPro" id="IPR001810">
    <property type="entry name" value="F-box_dom"/>
</dbReference>
<sequence length="386" mass="44847">MVRMQRNPNPNHYQDQQSETTNGVGLPCDLIIEILSRLPAKFICQLRCISKSWRAILSPFDPVLQTLHRNLSNSTPFLFFFYISYHGICFSSFDTRGQLRNQFTKHISSPVWTWQFCQGLLCFVCSKHIYVCNPSTQELLEVPYSFNLRDIYNFAFGYLPSTNEYKIVHWFSDTDINHIEKIVCQIFTIKEGGPNPHGSWRVVGNSPLFRSVHRFPLCMNGSLYWIVDKNENKGNPMKIHRFDLAREEHEIVLTPKAFLGSCHDTVCLLLIKDSLCLVDFSPWMPTIDIWMMKDQSNQIWVKEYIIDIFGVNRPLLKIEYIPSGDGCDEEILIRPEKEGLLLYNFKTKSIRRVGNLISEYMGIDFDLGRCIRSYLYVDSLYSLGSG</sequence>
<dbReference type="Proteomes" id="UP001642360">
    <property type="component" value="Unassembled WGS sequence"/>
</dbReference>
<dbReference type="InterPro" id="IPR013187">
    <property type="entry name" value="F-box-assoc_dom_typ3"/>
</dbReference>
<feature type="region of interest" description="Disordered" evidence="1">
    <location>
        <begin position="1"/>
        <end position="20"/>
    </location>
</feature>
<protein>
    <recommendedName>
        <fullName evidence="2">F-box domain-containing protein</fullName>
    </recommendedName>
</protein>
<dbReference type="InterPro" id="IPR036047">
    <property type="entry name" value="F-box-like_dom_sf"/>
</dbReference>
<evidence type="ECO:0000313" key="4">
    <source>
        <dbReference type="Proteomes" id="UP001642360"/>
    </source>
</evidence>
<dbReference type="Gene3D" id="1.20.1280.50">
    <property type="match status" value="1"/>
</dbReference>
<dbReference type="Pfam" id="PF00646">
    <property type="entry name" value="F-box"/>
    <property type="match status" value="1"/>
</dbReference>
<reference evidence="3 4" key="1">
    <citation type="submission" date="2024-02" db="EMBL/GenBank/DDBJ databases">
        <authorList>
            <person name="Vignale AGUSTIN F."/>
            <person name="Sosa J E."/>
            <person name="Modenutti C."/>
        </authorList>
    </citation>
    <scope>NUCLEOTIDE SEQUENCE [LARGE SCALE GENOMIC DNA]</scope>
</reference>
<dbReference type="Pfam" id="PF08268">
    <property type="entry name" value="FBA_3"/>
    <property type="match status" value="1"/>
</dbReference>
<keyword evidence="4" id="KW-1185">Reference proteome</keyword>
<name>A0ABC8SWL9_9AQUA</name>
<dbReference type="NCBIfam" id="TIGR01640">
    <property type="entry name" value="F_box_assoc_1"/>
    <property type="match status" value="1"/>
</dbReference>
<organism evidence="3 4">
    <name type="scientific">Ilex paraguariensis</name>
    <name type="common">yerba mate</name>
    <dbReference type="NCBI Taxonomy" id="185542"/>
    <lineage>
        <taxon>Eukaryota</taxon>
        <taxon>Viridiplantae</taxon>
        <taxon>Streptophyta</taxon>
        <taxon>Embryophyta</taxon>
        <taxon>Tracheophyta</taxon>
        <taxon>Spermatophyta</taxon>
        <taxon>Magnoliopsida</taxon>
        <taxon>eudicotyledons</taxon>
        <taxon>Gunneridae</taxon>
        <taxon>Pentapetalae</taxon>
        <taxon>asterids</taxon>
        <taxon>campanulids</taxon>
        <taxon>Aquifoliales</taxon>
        <taxon>Aquifoliaceae</taxon>
        <taxon>Ilex</taxon>
    </lineage>
</organism>
<evidence type="ECO:0000313" key="3">
    <source>
        <dbReference type="EMBL" id="CAK9160230.1"/>
    </source>
</evidence>
<dbReference type="InterPro" id="IPR017451">
    <property type="entry name" value="F-box-assoc_interact_dom"/>
</dbReference>
<dbReference type="AlphaFoldDB" id="A0ABC8SWL9"/>
<dbReference type="SMART" id="SM00256">
    <property type="entry name" value="FBOX"/>
    <property type="match status" value="1"/>
</dbReference>
<dbReference type="SUPFAM" id="SSF81383">
    <property type="entry name" value="F-box domain"/>
    <property type="match status" value="1"/>
</dbReference>
<dbReference type="EMBL" id="CAUOFW020003481">
    <property type="protein sequence ID" value="CAK9160230.1"/>
    <property type="molecule type" value="Genomic_DNA"/>
</dbReference>
<proteinExistence type="predicted"/>
<evidence type="ECO:0000256" key="1">
    <source>
        <dbReference type="SAM" id="MobiDB-lite"/>
    </source>
</evidence>
<accession>A0ABC8SWL9</accession>
<dbReference type="PANTHER" id="PTHR31672:SF13">
    <property type="entry name" value="F-BOX PROTEIN CPR30-LIKE"/>
    <property type="match status" value="1"/>
</dbReference>
<gene>
    <name evidence="3" type="ORF">ILEXP_LOCUS28970</name>
</gene>
<dbReference type="PANTHER" id="PTHR31672">
    <property type="entry name" value="BNACNNG10540D PROTEIN"/>
    <property type="match status" value="1"/>
</dbReference>
<feature type="domain" description="F-box" evidence="2">
    <location>
        <begin position="20"/>
        <end position="67"/>
    </location>
</feature>
<dbReference type="PROSITE" id="PS50181">
    <property type="entry name" value="FBOX"/>
    <property type="match status" value="1"/>
</dbReference>